<dbReference type="AlphaFoldDB" id="A0A485KSM4"/>
<gene>
    <name evidence="8" type="primary">Aste57867_11101</name>
    <name evidence="7" type="ORF">As57867_011059</name>
    <name evidence="8" type="ORF">ASTE57867_11101</name>
</gene>
<evidence type="ECO:0000256" key="1">
    <source>
        <dbReference type="ARBA" id="ARBA00004141"/>
    </source>
</evidence>
<dbReference type="GO" id="GO:0016020">
    <property type="term" value="C:membrane"/>
    <property type="evidence" value="ECO:0007669"/>
    <property type="project" value="UniProtKB-SubCell"/>
</dbReference>
<reference evidence="7" key="2">
    <citation type="submission" date="2019-06" db="EMBL/GenBank/DDBJ databases">
        <title>Genomics analysis of Aphanomyces spp. identifies a new class of oomycete effector associated with host adaptation.</title>
        <authorList>
            <person name="Gaulin E."/>
        </authorList>
    </citation>
    <scope>NUCLEOTIDE SEQUENCE</scope>
    <source>
        <strain evidence="7">CBS 578.67</strain>
    </source>
</reference>
<dbReference type="PANTHER" id="PTHR19432">
    <property type="entry name" value="SUGAR TRANSPORTER"/>
    <property type="match status" value="1"/>
</dbReference>
<feature type="transmembrane region" description="Helical" evidence="6">
    <location>
        <begin position="277"/>
        <end position="294"/>
    </location>
</feature>
<evidence type="ECO:0000313" key="7">
    <source>
        <dbReference type="EMBL" id="KAF0698270.1"/>
    </source>
</evidence>
<keyword evidence="5 6" id="KW-0472">Membrane</keyword>
<feature type="transmembrane region" description="Helical" evidence="6">
    <location>
        <begin position="460"/>
        <end position="481"/>
    </location>
</feature>
<keyword evidence="9" id="KW-1185">Reference proteome</keyword>
<dbReference type="Gene3D" id="1.20.1250.20">
    <property type="entry name" value="MFS general substrate transporter like domains"/>
    <property type="match status" value="1"/>
</dbReference>
<evidence type="ECO:0000256" key="3">
    <source>
        <dbReference type="ARBA" id="ARBA00022692"/>
    </source>
</evidence>
<evidence type="ECO:0000256" key="6">
    <source>
        <dbReference type="SAM" id="Phobius"/>
    </source>
</evidence>
<feature type="transmembrane region" description="Helical" evidence="6">
    <location>
        <begin position="152"/>
        <end position="171"/>
    </location>
</feature>
<dbReference type="SUPFAM" id="SSF103473">
    <property type="entry name" value="MFS general substrate transporter"/>
    <property type="match status" value="1"/>
</dbReference>
<feature type="transmembrane region" description="Helical" evidence="6">
    <location>
        <begin position="220"/>
        <end position="242"/>
    </location>
</feature>
<organism evidence="8 9">
    <name type="scientific">Aphanomyces stellatus</name>
    <dbReference type="NCBI Taxonomy" id="120398"/>
    <lineage>
        <taxon>Eukaryota</taxon>
        <taxon>Sar</taxon>
        <taxon>Stramenopiles</taxon>
        <taxon>Oomycota</taxon>
        <taxon>Saprolegniomycetes</taxon>
        <taxon>Saprolegniales</taxon>
        <taxon>Verrucalvaceae</taxon>
        <taxon>Aphanomyces</taxon>
    </lineage>
</organism>
<feature type="transmembrane region" description="Helical" evidence="6">
    <location>
        <begin position="427"/>
        <end position="453"/>
    </location>
</feature>
<feature type="transmembrane region" description="Helical" evidence="6">
    <location>
        <begin position="345"/>
        <end position="362"/>
    </location>
</feature>
<evidence type="ECO:0000256" key="5">
    <source>
        <dbReference type="ARBA" id="ARBA00023136"/>
    </source>
</evidence>
<proteinExistence type="predicted"/>
<sequence length="488" mass="52803">MVAAAPVPSPVPDVVSTPMETEYTKDYVKEDGNLIEADQEEITGCSIPFMFLLCAPKMAMNMSWAAQWAALGPLLQVLLSPSAVQAVQLVGPTTGLLIAPTVGVLCDANTHSWGRRRPFLFWGAITSAICWAIMMNSTAIGESLGDKGDDRTWTTVFVVICYVWMDITVNITQVPASLIIADFAGNRQVTAASIGGGYSIAGSFVVSGFIMFFGPAHQHIQAFLGMLIAIMLITTMTVCYFVKEIPYKPAVKPPTGQMLKDAFVAVWVGIRKLPKTLAVYCIVFLLVQYGYTAYNGEKGQFFGLTVKGGIADDADKCGKSGRPECSERQTLYNDGVQLAGGLTDTIFNLFGLCYLACMPFLVRKLGVKTVITASIIPQALLIIMAYCKVIAIDMIIVIACSITQQMIFSLQIPMIIHHIGHGYDNNLGLFSGAMNSANCMGQFLNFIFASVLVRSSMGHALPILVGGILSAIGFFVSFFFLKVDMHSM</sequence>
<feature type="transmembrane region" description="Helical" evidence="6">
    <location>
        <begin position="383"/>
        <end position="407"/>
    </location>
</feature>
<dbReference type="PANTHER" id="PTHR19432:SF26">
    <property type="entry name" value="MAJOR FACILITATOR SUPERFAMILY (MFS) PROFILE DOMAIN-CONTAINING PROTEIN"/>
    <property type="match status" value="1"/>
</dbReference>
<keyword evidence="4 6" id="KW-1133">Transmembrane helix</keyword>
<feature type="transmembrane region" description="Helical" evidence="6">
    <location>
        <begin position="119"/>
        <end position="140"/>
    </location>
</feature>
<feature type="transmembrane region" description="Helical" evidence="6">
    <location>
        <begin position="192"/>
        <end position="214"/>
    </location>
</feature>
<name>A0A485KSM4_9STRA</name>
<dbReference type="InterPro" id="IPR036259">
    <property type="entry name" value="MFS_trans_sf"/>
</dbReference>
<dbReference type="GO" id="GO:0008506">
    <property type="term" value="F:sucrose:proton symporter activity"/>
    <property type="evidence" value="ECO:0007669"/>
    <property type="project" value="TreeGrafter"/>
</dbReference>
<dbReference type="OrthoDB" id="197206at2759"/>
<protein>
    <submittedName>
        <fullName evidence="8">Aste57867_11101 protein</fullName>
    </submittedName>
</protein>
<dbReference type="EMBL" id="CAADRA010005272">
    <property type="protein sequence ID" value="VFT87968.1"/>
    <property type="molecule type" value="Genomic_DNA"/>
</dbReference>
<reference evidence="8 9" key="1">
    <citation type="submission" date="2019-03" db="EMBL/GenBank/DDBJ databases">
        <authorList>
            <person name="Gaulin E."/>
            <person name="Dumas B."/>
        </authorList>
    </citation>
    <scope>NUCLEOTIDE SEQUENCE [LARGE SCALE GENOMIC DNA]</scope>
    <source>
        <strain evidence="8">CBS 568.67</strain>
    </source>
</reference>
<comment type="subcellular location">
    <subcellularLocation>
        <location evidence="1">Membrane</location>
        <topology evidence="1">Multi-pass membrane protein</topology>
    </subcellularLocation>
</comment>
<evidence type="ECO:0000313" key="9">
    <source>
        <dbReference type="Proteomes" id="UP000332933"/>
    </source>
</evidence>
<dbReference type="EMBL" id="VJMH01005251">
    <property type="protein sequence ID" value="KAF0698270.1"/>
    <property type="molecule type" value="Genomic_DNA"/>
</dbReference>
<keyword evidence="3 6" id="KW-0812">Transmembrane</keyword>
<dbReference type="Proteomes" id="UP000332933">
    <property type="component" value="Unassembled WGS sequence"/>
</dbReference>
<accession>A0A485KSM4</accession>
<evidence type="ECO:0000256" key="2">
    <source>
        <dbReference type="ARBA" id="ARBA00022448"/>
    </source>
</evidence>
<dbReference type="Pfam" id="PF13347">
    <property type="entry name" value="MFS_2"/>
    <property type="match status" value="1"/>
</dbReference>
<keyword evidence="2" id="KW-0813">Transport</keyword>
<evidence type="ECO:0000313" key="8">
    <source>
        <dbReference type="EMBL" id="VFT87968.1"/>
    </source>
</evidence>
<evidence type="ECO:0000256" key="4">
    <source>
        <dbReference type="ARBA" id="ARBA00022989"/>
    </source>
</evidence>